<dbReference type="SUPFAM" id="SSF54060">
    <property type="entry name" value="His-Me finger endonucleases"/>
    <property type="match status" value="1"/>
</dbReference>
<dbReference type="EMBL" id="MT700412">
    <property type="protein sequence ID" value="QNI20428.1"/>
    <property type="molecule type" value="Genomic_DNA"/>
</dbReference>
<dbReference type="Pfam" id="PF13392">
    <property type="entry name" value="HNH_3"/>
    <property type="match status" value="1"/>
</dbReference>
<reference evidence="2 3" key="1">
    <citation type="submission" date="2020-06" db="EMBL/GenBank/DDBJ databases">
        <authorList>
            <person name="Connerton I.F."/>
        </authorList>
    </citation>
    <scope>NUCLEOTIDE SEQUENCE [LARGE SCALE GENOMIC DNA]</scope>
</reference>
<dbReference type="InterPro" id="IPR044925">
    <property type="entry name" value="His-Me_finger_sf"/>
</dbReference>
<dbReference type="Gene3D" id="3.90.75.20">
    <property type="match status" value="1"/>
</dbReference>
<name>A0A7G8AKI3_9CAUD</name>
<sequence length="150" mass="17097">MSWELYVKNTNNRKGKGSGVYLSRKYNLTHPTKKYYSRPIPAHRLIAYIKYGEVAFEAECVRHLNDNSLDNSWDNIALGTHMDNHLDAVRNGKTEPKKAKAPRVETFGERLSRNIDVAISLRNEGKTYLDIGKLFGVSDRTVSKQLKKAS</sequence>
<organism evidence="2 3">
    <name type="scientific">Bacillus phage 1_ICo-2020</name>
    <dbReference type="NCBI Taxonomy" id="2759272"/>
    <lineage>
        <taxon>Viruses</taxon>
        <taxon>Duplodnaviria</taxon>
        <taxon>Heunggongvirae</taxon>
        <taxon>Uroviricota</taxon>
        <taxon>Caudoviricetes</taxon>
        <taxon>Ehrlichviridae</taxon>
        <taxon>Suttonboningtonvirus</taxon>
        <taxon>Suttonboningtonvirus sv1ICo2020</taxon>
    </lineage>
</organism>
<dbReference type="Proteomes" id="UP000515915">
    <property type="component" value="Segment"/>
</dbReference>
<keyword evidence="3" id="KW-1185">Reference proteome</keyword>
<evidence type="ECO:0000259" key="1">
    <source>
        <dbReference type="Pfam" id="PF13392"/>
    </source>
</evidence>
<keyword evidence="2" id="KW-0255">Endonuclease</keyword>
<evidence type="ECO:0000313" key="3">
    <source>
        <dbReference type="Proteomes" id="UP000515915"/>
    </source>
</evidence>
<keyword evidence="2" id="KW-0540">Nuclease</keyword>
<dbReference type="GO" id="GO:0004519">
    <property type="term" value="F:endonuclease activity"/>
    <property type="evidence" value="ECO:0007669"/>
    <property type="project" value="UniProtKB-KW"/>
</dbReference>
<evidence type="ECO:0000313" key="2">
    <source>
        <dbReference type="EMBL" id="QNI20428.1"/>
    </source>
</evidence>
<accession>A0A7G8AKI3</accession>
<keyword evidence="2" id="KW-0378">Hydrolase</keyword>
<protein>
    <submittedName>
        <fullName evidence="2">HNH endonuclease</fullName>
    </submittedName>
</protein>
<proteinExistence type="predicted"/>
<dbReference type="InterPro" id="IPR003615">
    <property type="entry name" value="HNH_nuc"/>
</dbReference>
<feature type="domain" description="HNH nuclease" evidence="1">
    <location>
        <begin position="42"/>
        <end position="85"/>
    </location>
</feature>